<evidence type="ECO:0000313" key="2">
    <source>
        <dbReference type="EMBL" id="TKK90170.1"/>
    </source>
</evidence>
<dbReference type="Proteomes" id="UP000308705">
    <property type="component" value="Unassembled WGS sequence"/>
</dbReference>
<dbReference type="AlphaFoldDB" id="A0A4U3MME2"/>
<keyword evidence="1" id="KW-1133">Transmembrane helix</keyword>
<evidence type="ECO:0000256" key="1">
    <source>
        <dbReference type="SAM" id="Phobius"/>
    </source>
</evidence>
<sequence>MSYIDVDALWRVMVASLIGGVGIAALFSVGLIGVSSGRVVGRVAGGVCFLLVVAGVLLGVYVMLDK</sequence>
<feature type="transmembrane region" description="Helical" evidence="1">
    <location>
        <begin position="12"/>
        <end position="33"/>
    </location>
</feature>
<accession>A0A4U3MME2</accession>
<keyword evidence="3" id="KW-1185">Reference proteome</keyword>
<proteinExistence type="predicted"/>
<evidence type="ECO:0000313" key="3">
    <source>
        <dbReference type="Proteomes" id="UP000308705"/>
    </source>
</evidence>
<keyword evidence="1" id="KW-0472">Membrane</keyword>
<comment type="caution">
    <text evidence="2">The sequence shown here is derived from an EMBL/GenBank/DDBJ whole genome shotgun (WGS) entry which is preliminary data.</text>
</comment>
<gene>
    <name evidence="2" type="ORF">FDA94_07065</name>
</gene>
<organism evidence="2 3">
    <name type="scientific">Herbidospora galbida</name>
    <dbReference type="NCBI Taxonomy" id="2575442"/>
    <lineage>
        <taxon>Bacteria</taxon>
        <taxon>Bacillati</taxon>
        <taxon>Actinomycetota</taxon>
        <taxon>Actinomycetes</taxon>
        <taxon>Streptosporangiales</taxon>
        <taxon>Streptosporangiaceae</taxon>
        <taxon>Herbidospora</taxon>
    </lineage>
</organism>
<reference evidence="2 3" key="1">
    <citation type="submission" date="2019-04" db="EMBL/GenBank/DDBJ databases">
        <title>Herbidospora sp. NEAU-GS14.nov., a novel actinomycete isolated from soil.</title>
        <authorList>
            <person name="Han L."/>
        </authorList>
    </citation>
    <scope>NUCLEOTIDE SEQUENCE [LARGE SCALE GENOMIC DNA]</scope>
    <source>
        <strain evidence="2 3">NEAU-GS14</strain>
    </source>
</reference>
<dbReference type="EMBL" id="SZQA01000004">
    <property type="protein sequence ID" value="TKK90170.1"/>
    <property type="molecule type" value="Genomic_DNA"/>
</dbReference>
<feature type="transmembrane region" description="Helical" evidence="1">
    <location>
        <begin position="39"/>
        <end position="64"/>
    </location>
</feature>
<protein>
    <submittedName>
        <fullName evidence="2">Uncharacterized protein</fullName>
    </submittedName>
</protein>
<dbReference type="RefSeq" id="WP_137246208.1">
    <property type="nucleotide sequence ID" value="NZ_SZQA01000004.1"/>
</dbReference>
<name>A0A4U3MME2_9ACTN</name>
<keyword evidence="1" id="KW-0812">Transmembrane</keyword>